<dbReference type="AlphaFoldDB" id="A0A1F4WGL9"/>
<proteinExistence type="predicted"/>
<accession>A0A1F4WGL9</accession>
<organism evidence="1 2">
    <name type="scientific">candidate division WWE3 bacterium RIFOXYC1_FULL_39_7</name>
    <dbReference type="NCBI Taxonomy" id="1802643"/>
    <lineage>
        <taxon>Bacteria</taxon>
        <taxon>Katanobacteria</taxon>
    </lineage>
</organism>
<comment type="caution">
    <text evidence="1">The sequence shown here is derived from an EMBL/GenBank/DDBJ whole genome shotgun (WGS) entry which is preliminary data.</text>
</comment>
<dbReference type="EMBL" id="MEWA01000043">
    <property type="protein sequence ID" value="OGC68478.1"/>
    <property type="molecule type" value="Genomic_DNA"/>
</dbReference>
<sequence length="190" mass="21769">MSKNKITKPKTTDEMREVALGLRTGFEASYILEKLDEEHKSLKKPKEVSSDSYLYKSMTLFEFDKGVLLLNAIPELHRIFALEFNKNLQKEFDCKTPSEKSLAEVLALNWVRILSTQQSINAYLAMKTINQNGIGYLNVLSKELDRAERHYLTSLQTLKMLKMLPMKVNIKTQTAIVGQNQVVQANNQND</sequence>
<name>A0A1F4WGL9_UNCKA</name>
<gene>
    <name evidence="1" type="ORF">A2415_00040</name>
</gene>
<protein>
    <submittedName>
        <fullName evidence="1">Uncharacterized protein</fullName>
    </submittedName>
</protein>
<reference evidence="1 2" key="1">
    <citation type="journal article" date="2016" name="Nat. Commun.">
        <title>Thousands of microbial genomes shed light on interconnected biogeochemical processes in an aquifer system.</title>
        <authorList>
            <person name="Anantharaman K."/>
            <person name="Brown C.T."/>
            <person name="Hug L.A."/>
            <person name="Sharon I."/>
            <person name="Castelle C.J."/>
            <person name="Probst A.J."/>
            <person name="Thomas B.C."/>
            <person name="Singh A."/>
            <person name="Wilkins M.J."/>
            <person name="Karaoz U."/>
            <person name="Brodie E.L."/>
            <person name="Williams K.H."/>
            <person name="Hubbard S.S."/>
            <person name="Banfield J.F."/>
        </authorList>
    </citation>
    <scope>NUCLEOTIDE SEQUENCE [LARGE SCALE GENOMIC DNA]</scope>
</reference>
<evidence type="ECO:0000313" key="2">
    <source>
        <dbReference type="Proteomes" id="UP000179113"/>
    </source>
</evidence>
<dbReference type="Proteomes" id="UP000179113">
    <property type="component" value="Unassembled WGS sequence"/>
</dbReference>
<evidence type="ECO:0000313" key="1">
    <source>
        <dbReference type="EMBL" id="OGC68478.1"/>
    </source>
</evidence>